<name>A0ABW7MZ97_9FLAO</name>
<dbReference type="Proteomes" id="UP001610100">
    <property type="component" value="Unassembled WGS sequence"/>
</dbReference>
<keyword evidence="4" id="KW-1185">Reference proteome</keyword>
<evidence type="ECO:0000256" key="1">
    <source>
        <dbReference type="SAM" id="Phobius"/>
    </source>
</evidence>
<evidence type="ECO:0000259" key="2">
    <source>
        <dbReference type="Pfam" id="PF04235"/>
    </source>
</evidence>
<evidence type="ECO:0000313" key="3">
    <source>
        <dbReference type="EMBL" id="MFH6771855.1"/>
    </source>
</evidence>
<keyword evidence="1" id="KW-1133">Transmembrane helix</keyword>
<dbReference type="PANTHER" id="PTHR30590">
    <property type="entry name" value="INNER MEMBRANE PROTEIN"/>
    <property type="match status" value="1"/>
</dbReference>
<reference evidence="3 4" key="1">
    <citation type="submission" date="2024-02" db="EMBL/GenBank/DDBJ databases">
        <title>A Gaetbulibacter species isolated from tidal flats and genomic insights of their niches.</title>
        <authorList>
            <person name="Ye Y."/>
        </authorList>
    </citation>
    <scope>NUCLEOTIDE SEQUENCE [LARGE SCALE GENOMIC DNA]</scope>
    <source>
        <strain evidence="3 4">KYW382</strain>
    </source>
</reference>
<dbReference type="RefSeq" id="WP_344741062.1">
    <property type="nucleotide sequence ID" value="NZ_BAABAY010000002.1"/>
</dbReference>
<feature type="transmembrane region" description="Helical" evidence="1">
    <location>
        <begin position="109"/>
        <end position="124"/>
    </location>
</feature>
<feature type="transmembrane region" description="Helical" evidence="1">
    <location>
        <begin position="278"/>
        <end position="296"/>
    </location>
</feature>
<keyword evidence="1" id="KW-0472">Membrane</keyword>
<feature type="transmembrane region" description="Helical" evidence="1">
    <location>
        <begin position="360"/>
        <end position="381"/>
    </location>
</feature>
<protein>
    <submittedName>
        <fullName evidence="3">DUF418 domain-containing protein</fullName>
    </submittedName>
</protein>
<comment type="caution">
    <text evidence="3">The sequence shown here is derived from an EMBL/GenBank/DDBJ whole genome shotgun (WGS) entry which is preliminary data.</text>
</comment>
<feature type="transmembrane region" description="Helical" evidence="1">
    <location>
        <begin position="316"/>
        <end position="339"/>
    </location>
</feature>
<feature type="domain" description="DUF418" evidence="2">
    <location>
        <begin position="265"/>
        <end position="425"/>
    </location>
</feature>
<feature type="transmembrane region" description="Helical" evidence="1">
    <location>
        <begin position="26"/>
        <end position="46"/>
    </location>
</feature>
<evidence type="ECO:0000313" key="4">
    <source>
        <dbReference type="Proteomes" id="UP001610100"/>
    </source>
</evidence>
<feature type="transmembrane region" description="Helical" evidence="1">
    <location>
        <begin position="66"/>
        <end position="89"/>
    </location>
</feature>
<dbReference type="Pfam" id="PF04235">
    <property type="entry name" value="DUF418"/>
    <property type="match status" value="1"/>
</dbReference>
<feature type="transmembrane region" description="Helical" evidence="1">
    <location>
        <begin position="387"/>
        <end position="406"/>
    </location>
</feature>
<feature type="transmembrane region" description="Helical" evidence="1">
    <location>
        <begin position="151"/>
        <end position="168"/>
    </location>
</feature>
<dbReference type="PANTHER" id="PTHR30590:SF2">
    <property type="entry name" value="INNER MEMBRANE PROTEIN"/>
    <property type="match status" value="1"/>
</dbReference>
<gene>
    <name evidence="3" type="ORF">V8G58_07890</name>
</gene>
<sequence>MTQVGNPFAPLQDSDRIQSLDVMRGIVLFGILIMNINGMGLAGAYMDPTVSGGATGWDLVTWITSSLLFEGTMRALFSLLFGVGVFILLDRLEKKGAGMEGANIYFRRIIWLLVFGLIHGYLILWSGDILYNYALFGFIVFPFRTLSPKKLMLIFVFLIAVGTLWDYLDYRKDVKFMDQLELARSNEMAGKDLTKEETAALKKWDDIQEQRSPEAIKEYNESMRQSYFKVVVFNAPHFTEDNEKFPYRYDLWDVLSMMLLGIALFKLNILSAEKSYKFYALMAIIGYAVGLSINYYELKTVLDSDFSYLGFSQSFATYQLGRVPVAIGHIGLIMLFCKLPMIHWLKKSLAAVGKMALTNYIMHSVFALFIFTGAGFAMFGKLQRHELMYIVFGIWIFQLIVSPIWLKYYRFGPLEWLWRNLSYLKVHNLKKNSKE</sequence>
<keyword evidence="1" id="KW-0812">Transmembrane</keyword>
<dbReference type="EMBL" id="JBAWKB010000002">
    <property type="protein sequence ID" value="MFH6771855.1"/>
    <property type="molecule type" value="Genomic_DNA"/>
</dbReference>
<dbReference type="InterPro" id="IPR052529">
    <property type="entry name" value="Bact_Transport_Assoc"/>
</dbReference>
<organism evidence="3 4">
    <name type="scientific">Gaetbulibacter aestuarii</name>
    <dbReference type="NCBI Taxonomy" id="1502358"/>
    <lineage>
        <taxon>Bacteria</taxon>
        <taxon>Pseudomonadati</taxon>
        <taxon>Bacteroidota</taxon>
        <taxon>Flavobacteriia</taxon>
        <taxon>Flavobacteriales</taxon>
        <taxon>Flavobacteriaceae</taxon>
        <taxon>Gaetbulibacter</taxon>
    </lineage>
</organism>
<dbReference type="InterPro" id="IPR007349">
    <property type="entry name" value="DUF418"/>
</dbReference>
<accession>A0ABW7MZ97</accession>
<proteinExistence type="predicted"/>